<dbReference type="InterPro" id="IPR045052">
    <property type="entry name" value="Copine"/>
</dbReference>
<dbReference type="Pfam" id="PF00168">
    <property type="entry name" value="C2"/>
    <property type="match status" value="1"/>
</dbReference>
<proteinExistence type="predicted"/>
<dbReference type="PANTHER" id="PTHR10857">
    <property type="entry name" value="COPINE"/>
    <property type="match status" value="1"/>
</dbReference>
<dbReference type="EMBL" id="HBKQ01005237">
    <property type="protein sequence ID" value="CAE2208464.1"/>
    <property type="molecule type" value="Transcribed_RNA"/>
</dbReference>
<evidence type="ECO:0000313" key="2">
    <source>
        <dbReference type="EMBL" id="CAE2208464.1"/>
    </source>
</evidence>
<dbReference type="PANTHER" id="PTHR10857:SF106">
    <property type="entry name" value="C2 DOMAIN-CONTAINING PROTEIN"/>
    <property type="match status" value="1"/>
</dbReference>
<feature type="domain" description="C2" evidence="1">
    <location>
        <begin position="88"/>
        <end position="157"/>
    </location>
</feature>
<reference evidence="2" key="1">
    <citation type="submission" date="2021-01" db="EMBL/GenBank/DDBJ databases">
        <authorList>
            <person name="Corre E."/>
            <person name="Pelletier E."/>
            <person name="Niang G."/>
            <person name="Scheremetjew M."/>
            <person name="Finn R."/>
            <person name="Kale V."/>
            <person name="Holt S."/>
            <person name="Cochrane G."/>
            <person name="Meng A."/>
            <person name="Brown T."/>
            <person name="Cohen L."/>
        </authorList>
    </citation>
    <scope>NUCLEOTIDE SEQUENCE</scope>
    <source>
        <strain evidence="2">Isolate 1302-5</strain>
    </source>
</reference>
<protein>
    <recommendedName>
        <fullName evidence="1">C2 domain-containing protein</fullName>
    </recommendedName>
</protein>
<organism evidence="2">
    <name type="scientific">Odontella aurita</name>
    <dbReference type="NCBI Taxonomy" id="265563"/>
    <lineage>
        <taxon>Eukaryota</taxon>
        <taxon>Sar</taxon>
        <taxon>Stramenopiles</taxon>
        <taxon>Ochrophyta</taxon>
        <taxon>Bacillariophyta</taxon>
        <taxon>Mediophyceae</taxon>
        <taxon>Biddulphiophycidae</taxon>
        <taxon>Eupodiscales</taxon>
        <taxon>Odontellaceae</taxon>
        <taxon>Odontella</taxon>
    </lineage>
</organism>
<dbReference type="GO" id="GO:0005886">
    <property type="term" value="C:plasma membrane"/>
    <property type="evidence" value="ECO:0007669"/>
    <property type="project" value="TreeGrafter"/>
</dbReference>
<dbReference type="InterPro" id="IPR000008">
    <property type="entry name" value="C2_dom"/>
</dbReference>
<dbReference type="SUPFAM" id="SSF49562">
    <property type="entry name" value="C2 domain (Calcium/lipid-binding domain, CaLB)"/>
    <property type="match status" value="1"/>
</dbReference>
<gene>
    <name evidence="2" type="ORF">OAUR00152_LOCUS3617</name>
</gene>
<sequence>MTQEEKWRQPLLRDGNPVPVASYSKRSEAIIDFSISCRELLDNSVEDVKCFCVAYCSKGSPSNLLNAGTKQSDVGKGGSPVIPDGSLEIGRTEVVYNSANPDFSTVFNAKMSTYFDNIHDIIIAVYSEEDIMSDDLVKQRYLGCTRFRLESVLRKIGCNESLPLETGGFVTMSAKPSNVDSDYVVFCYSGKGLKKTSKNPIKAKKKVPKNPYIVLSYMSQKYSKWRVLWKSEVARRNETENFGVGQFQALRVNGADEDSLIQVLGMDWDEKVRVA</sequence>
<dbReference type="Gene3D" id="2.60.40.150">
    <property type="entry name" value="C2 domain"/>
    <property type="match status" value="1"/>
</dbReference>
<dbReference type="AlphaFoldDB" id="A0A7S4HT32"/>
<name>A0A7S4HT32_9STRA</name>
<dbReference type="GO" id="GO:0005544">
    <property type="term" value="F:calcium-dependent phospholipid binding"/>
    <property type="evidence" value="ECO:0007669"/>
    <property type="project" value="InterPro"/>
</dbReference>
<accession>A0A7S4HT32</accession>
<evidence type="ECO:0000259" key="1">
    <source>
        <dbReference type="Pfam" id="PF00168"/>
    </source>
</evidence>
<dbReference type="InterPro" id="IPR035892">
    <property type="entry name" value="C2_domain_sf"/>
</dbReference>
<dbReference type="GO" id="GO:0071277">
    <property type="term" value="P:cellular response to calcium ion"/>
    <property type="evidence" value="ECO:0007669"/>
    <property type="project" value="TreeGrafter"/>
</dbReference>